<feature type="binding site" evidence="9">
    <location>
        <position position="88"/>
    </location>
    <ligand>
        <name>substrate</name>
    </ligand>
</feature>
<comment type="caution">
    <text evidence="11">The sequence shown here is derived from an EMBL/GenBank/DDBJ whole genome shotgun (WGS) entry which is preliminary data.</text>
</comment>
<protein>
    <recommendedName>
        <fullName evidence="9">Phosphopantetheine adenylyltransferase</fullName>
        <ecNumber evidence="9">2.7.7.3</ecNumber>
    </recommendedName>
    <alternativeName>
        <fullName evidence="9">Dephospho-CoA pyrophosphorylase</fullName>
    </alternativeName>
    <alternativeName>
        <fullName evidence="9">Pantetheine-phosphate adenylyltransferase</fullName>
        <shortName evidence="9">PPAT</shortName>
    </alternativeName>
</protein>
<feature type="binding site" evidence="9">
    <location>
        <begin position="89"/>
        <end position="91"/>
    </location>
    <ligand>
        <name>ATP</name>
        <dbReference type="ChEBI" id="CHEBI:30616"/>
    </ligand>
</feature>
<proteinExistence type="inferred from homology"/>
<dbReference type="EMBL" id="LHCI01000106">
    <property type="protein sequence ID" value="KOX90560.1"/>
    <property type="molecule type" value="Genomic_DNA"/>
</dbReference>
<keyword evidence="5 9" id="KW-0067">ATP-binding</keyword>
<dbReference type="InterPro" id="IPR001980">
    <property type="entry name" value="PPAT"/>
</dbReference>
<evidence type="ECO:0000256" key="4">
    <source>
        <dbReference type="ARBA" id="ARBA00022741"/>
    </source>
</evidence>
<evidence type="ECO:0000256" key="8">
    <source>
        <dbReference type="ARBA" id="ARBA00029346"/>
    </source>
</evidence>
<comment type="function">
    <text evidence="9">Reversibly transfers an adenylyl group from ATP to 4'-phosphopantetheine, yielding dephospho-CoA (dPCoA) and pyrophosphate.</text>
</comment>
<evidence type="ECO:0000256" key="9">
    <source>
        <dbReference type="HAMAP-Rule" id="MF_00151"/>
    </source>
</evidence>
<dbReference type="AlphaFoldDB" id="A0A0N0U8C1"/>
<comment type="similarity">
    <text evidence="9">Belongs to the bacterial CoaD family.</text>
</comment>
<feature type="binding site" evidence="9">
    <location>
        <position position="16"/>
    </location>
    <ligand>
        <name>ATP</name>
        <dbReference type="ChEBI" id="CHEBI:30616"/>
    </ligand>
</feature>
<evidence type="ECO:0000256" key="5">
    <source>
        <dbReference type="ARBA" id="ARBA00022840"/>
    </source>
</evidence>
<evidence type="ECO:0000313" key="11">
    <source>
        <dbReference type="EMBL" id="KOX90560.1"/>
    </source>
</evidence>
<dbReference type="InterPro" id="IPR014729">
    <property type="entry name" value="Rossmann-like_a/b/a_fold"/>
</dbReference>
<feature type="binding site" evidence="9">
    <location>
        <begin position="124"/>
        <end position="130"/>
    </location>
    <ligand>
        <name>ATP</name>
        <dbReference type="ChEBI" id="CHEBI:30616"/>
    </ligand>
</feature>
<dbReference type="SUPFAM" id="SSF52374">
    <property type="entry name" value="Nucleotidylyl transferase"/>
    <property type="match status" value="1"/>
</dbReference>
<reference evidence="11 12" key="1">
    <citation type="submission" date="2015-07" db="EMBL/GenBank/DDBJ databases">
        <authorList>
            <person name="Noorani M."/>
        </authorList>
    </citation>
    <scope>NUCLEOTIDE SEQUENCE [LARGE SCALE GENOMIC DNA]</scope>
    <source>
        <strain evidence="12">ATCC 25104 / DSM 625 / JCM 10724 / NBRC 103206 / NCIMB 11243 / YT-1</strain>
    </source>
</reference>
<evidence type="ECO:0000256" key="3">
    <source>
        <dbReference type="ARBA" id="ARBA00022695"/>
    </source>
</evidence>
<comment type="cofactor">
    <cofactor evidence="9">
        <name>Mg(2+)</name>
        <dbReference type="ChEBI" id="CHEBI:18420"/>
    </cofactor>
</comment>
<dbReference type="Proteomes" id="UP000037685">
    <property type="component" value="Unassembled WGS sequence"/>
</dbReference>
<dbReference type="GO" id="GO:0004595">
    <property type="term" value="F:pantetheine-phosphate adenylyltransferase activity"/>
    <property type="evidence" value="ECO:0007669"/>
    <property type="project" value="UniProtKB-UniRule"/>
</dbReference>
<evidence type="ECO:0000256" key="6">
    <source>
        <dbReference type="ARBA" id="ARBA00022842"/>
    </source>
</evidence>
<evidence type="ECO:0000256" key="2">
    <source>
        <dbReference type="ARBA" id="ARBA00022679"/>
    </source>
</evidence>
<dbReference type="NCBIfam" id="TIGR01510">
    <property type="entry name" value="coaD_prev_kdtB"/>
    <property type="match status" value="1"/>
</dbReference>
<dbReference type="NCBIfam" id="TIGR00125">
    <property type="entry name" value="cyt_tran_rel"/>
    <property type="match status" value="1"/>
</dbReference>
<dbReference type="UniPathway" id="UPA00241">
    <property type="reaction ID" value="UER00355"/>
</dbReference>
<dbReference type="InterPro" id="IPR004821">
    <property type="entry name" value="Cyt_trans-like"/>
</dbReference>
<feature type="binding site" evidence="9">
    <location>
        <position position="99"/>
    </location>
    <ligand>
        <name>ATP</name>
        <dbReference type="ChEBI" id="CHEBI:30616"/>
    </ligand>
</feature>
<dbReference type="CDD" id="cd02163">
    <property type="entry name" value="PPAT"/>
    <property type="match status" value="1"/>
</dbReference>
<keyword evidence="4 9" id="KW-0547">Nucleotide-binding</keyword>
<feature type="domain" description="Cytidyltransferase-like" evidence="10">
    <location>
        <begin position="4"/>
        <end position="134"/>
    </location>
</feature>
<evidence type="ECO:0000259" key="10">
    <source>
        <dbReference type="Pfam" id="PF01467"/>
    </source>
</evidence>
<dbReference type="RefSeq" id="WP_053768095.1">
    <property type="nucleotide sequence ID" value="NZ_JBMSBF010000095.1"/>
</dbReference>
<comment type="pathway">
    <text evidence="9">Cofactor biosynthesis; coenzyme A biosynthesis; CoA from (R)-pantothenate: step 4/5.</text>
</comment>
<keyword evidence="1 9" id="KW-0963">Cytoplasm</keyword>
<dbReference type="HAMAP" id="MF_00151">
    <property type="entry name" value="PPAT_bact"/>
    <property type="match status" value="1"/>
</dbReference>
<keyword evidence="6 9" id="KW-0460">Magnesium</keyword>
<keyword evidence="2 9" id="KW-0808">Transferase</keyword>
<feature type="binding site" evidence="9">
    <location>
        <position position="40"/>
    </location>
    <ligand>
        <name>substrate</name>
    </ligand>
</feature>
<feature type="binding site" evidence="9">
    <location>
        <begin position="8"/>
        <end position="9"/>
    </location>
    <ligand>
        <name>ATP</name>
        <dbReference type="ChEBI" id="CHEBI:30616"/>
    </ligand>
</feature>
<comment type="subcellular location">
    <subcellularLocation>
        <location evidence="9">Cytoplasm</location>
    </subcellularLocation>
</comment>
<dbReference type="Pfam" id="PF01467">
    <property type="entry name" value="CTP_transf_like"/>
    <property type="match status" value="1"/>
</dbReference>
<gene>
    <name evidence="9 11" type="primary">coaD</name>
    <name evidence="11" type="ORF">BVI061214_01754</name>
</gene>
<dbReference type="GO" id="GO:0015937">
    <property type="term" value="P:coenzyme A biosynthetic process"/>
    <property type="evidence" value="ECO:0007669"/>
    <property type="project" value="UniProtKB-UniRule"/>
</dbReference>
<dbReference type="GO" id="GO:0005737">
    <property type="term" value="C:cytoplasm"/>
    <property type="evidence" value="ECO:0007669"/>
    <property type="project" value="UniProtKB-SubCell"/>
</dbReference>
<dbReference type="PANTHER" id="PTHR21342">
    <property type="entry name" value="PHOSPHOPANTETHEINE ADENYLYLTRANSFERASE"/>
    <property type="match status" value="1"/>
</dbReference>
<evidence type="ECO:0000256" key="1">
    <source>
        <dbReference type="ARBA" id="ARBA00022490"/>
    </source>
</evidence>
<dbReference type="PANTHER" id="PTHR21342:SF1">
    <property type="entry name" value="PHOSPHOPANTETHEINE ADENYLYLTRANSFERASE"/>
    <property type="match status" value="1"/>
</dbReference>
<dbReference type="GO" id="GO:0005524">
    <property type="term" value="F:ATP binding"/>
    <property type="evidence" value="ECO:0007669"/>
    <property type="project" value="UniProtKB-KW"/>
</dbReference>
<keyword evidence="3 9" id="KW-0548">Nucleotidyltransferase</keyword>
<dbReference type="PATRIC" id="fig|271.14.peg.1824"/>
<dbReference type="PRINTS" id="PR01020">
    <property type="entry name" value="LPSBIOSNTHSS"/>
</dbReference>
<comment type="catalytic activity">
    <reaction evidence="8 9">
        <text>(R)-4'-phosphopantetheine + ATP + H(+) = 3'-dephospho-CoA + diphosphate</text>
        <dbReference type="Rhea" id="RHEA:19801"/>
        <dbReference type="ChEBI" id="CHEBI:15378"/>
        <dbReference type="ChEBI" id="CHEBI:30616"/>
        <dbReference type="ChEBI" id="CHEBI:33019"/>
        <dbReference type="ChEBI" id="CHEBI:57328"/>
        <dbReference type="ChEBI" id="CHEBI:61723"/>
        <dbReference type="EC" id="2.7.7.3"/>
    </reaction>
</comment>
<feature type="binding site" evidence="9">
    <location>
        <position position="8"/>
    </location>
    <ligand>
        <name>substrate</name>
    </ligand>
</feature>
<comment type="subunit">
    <text evidence="9">Homohexamer.</text>
</comment>
<name>A0A0N0U8C1_THEAQ</name>
<keyword evidence="7 9" id="KW-0173">Coenzyme A biosynthesis</keyword>
<sequence>MHVVYPGSFDPLTNGHLDVIQRASRLFAKVTVAILENPNKRGQYLFTAEERLAIVREATAHLPNVEAATFSGLLVDFVKRVGAQAIVKGLRAVSDYEYELQMAHLNRQLLPGLETLFILSATRYSFVSSTMVKEIARYGGDVSKLVPPATLRALKAKFGQG</sequence>
<organism evidence="11 12">
    <name type="scientific">Thermus aquaticus</name>
    <dbReference type="NCBI Taxonomy" id="271"/>
    <lineage>
        <taxon>Bacteria</taxon>
        <taxon>Thermotogati</taxon>
        <taxon>Deinococcota</taxon>
        <taxon>Deinococci</taxon>
        <taxon>Thermales</taxon>
        <taxon>Thermaceae</taxon>
        <taxon>Thermus</taxon>
    </lineage>
</organism>
<dbReference type="Gene3D" id="3.40.50.620">
    <property type="entry name" value="HUPs"/>
    <property type="match status" value="1"/>
</dbReference>
<evidence type="ECO:0000256" key="7">
    <source>
        <dbReference type="ARBA" id="ARBA00022993"/>
    </source>
</evidence>
<feature type="binding site" evidence="9">
    <location>
        <position position="74"/>
    </location>
    <ligand>
        <name>substrate</name>
    </ligand>
</feature>
<accession>A0A0N0U8C1</accession>
<dbReference type="EC" id="2.7.7.3" evidence="9"/>
<feature type="site" description="Transition state stabilizer" evidence="9">
    <location>
        <position position="16"/>
    </location>
</feature>
<evidence type="ECO:0000313" key="12">
    <source>
        <dbReference type="Proteomes" id="UP000037685"/>
    </source>
</evidence>